<dbReference type="EMBL" id="BAAANN010000022">
    <property type="protein sequence ID" value="GAA1971663.1"/>
    <property type="molecule type" value="Genomic_DNA"/>
</dbReference>
<dbReference type="Gene3D" id="1.20.1250.20">
    <property type="entry name" value="MFS general substrate transporter like domains"/>
    <property type="match status" value="1"/>
</dbReference>
<proteinExistence type="predicted"/>
<dbReference type="SUPFAM" id="SSF103473">
    <property type="entry name" value="MFS general substrate transporter"/>
    <property type="match status" value="1"/>
</dbReference>
<name>A0ABN2RMQ9_9PSEU</name>
<dbReference type="InterPro" id="IPR020846">
    <property type="entry name" value="MFS_dom"/>
</dbReference>
<reference evidence="8" key="1">
    <citation type="journal article" date="2019" name="Int. J. Syst. Evol. Microbiol.">
        <title>The Global Catalogue of Microorganisms (GCM) 10K type strain sequencing project: providing services to taxonomists for standard genome sequencing and annotation.</title>
        <authorList>
            <consortium name="The Broad Institute Genomics Platform"/>
            <consortium name="The Broad Institute Genome Sequencing Center for Infectious Disease"/>
            <person name="Wu L."/>
            <person name="Ma J."/>
        </authorList>
    </citation>
    <scope>NUCLEOTIDE SEQUENCE [LARGE SCALE GENOMIC DNA]</scope>
    <source>
        <strain evidence="8">JCM 14545</strain>
    </source>
</reference>
<evidence type="ECO:0000256" key="3">
    <source>
        <dbReference type="ARBA" id="ARBA00022989"/>
    </source>
</evidence>
<evidence type="ECO:0000256" key="2">
    <source>
        <dbReference type="ARBA" id="ARBA00022692"/>
    </source>
</evidence>
<dbReference type="InterPro" id="IPR036259">
    <property type="entry name" value="MFS_trans_sf"/>
</dbReference>
<feature type="transmembrane region" description="Helical" evidence="5">
    <location>
        <begin position="173"/>
        <end position="195"/>
    </location>
</feature>
<feature type="transmembrane region" description="Helical" evidence="5">
    <location>
        <begin position="112"/>
        <end position="133"/>
    </location>
</feature>
<keyword evidence="4 5" id="KW-0472">Membrane</keyword>
<feature type="transmembrane region" description="Helical" evidence="5">
    <location>
        <begin position="359"/>
        <end position="377"/>
    </location>
</feature>
<evidence type="ECO:0000256" key="5">
    <source>
        <dbReference type="SAM" id="Phobius"/>
    </source>
</evidence>
<feature type="transmembrane region" description="Helical" evidence="5">
    <location>
        <begin position="145"/>
        <end position="167"/>
    </location>
</feature>
<evidence type="ECO:0000259" key="6">
    <source>
        <dbReference type="PROSITE" id="PS50850"/>
    </source>
</evidence>
<feature type="transmembrane region" description="Helical" evidence="5">
    <location>
        <begin position="271"/>
        <end position="294"/>
    </location>
</feature>
<feature type="domain" description="Major facilitator superfamily (MFS) profile" evidence="6">
    <location>
        <begin position="22"/>
        <end position="469"/>
    </location>
</feature>
<dbReference type="PANTHER" id="PTHR23501:SF154">
    <property type="entry name" value="MULTIDRUG-EFFLUX TRANSPORTER RV1634-RELATED"/>
    <property type="match status" value="1"/>
</dbReference>
<dbReference type="Pfam" id="PF07690">
    <property type="entry name" value="MFS_1"/>
    <property type="match status" value="1"/>
</dbReference>
<feature type="transmembrane region" description="Helical" evidence="5">
    <location>
        <begin position="332"/>
        <end position="353"/>
    </location>
</feature>
<comment type="subcellular location">
    <subcellularLocation>
        <location evidence="1">Cell membrane</location>
        <topology evidence="1">Multi-pass membrane protein</topology>
    </subcellularLocation>
</comment>
<dbReference type="PANTHER" id="PTHR23501">
    <property type="entry name" value="MAJOR FACILITATOR SUPERFAMILY"/>
    <property type="match status" value="1"/>
</dbReference>
<evidence type="ECO:0000256" key="1">
    <source>
        <dbReference type="ARBA" id="ARBA00004651"/>
    </source>
</evidence>
<feature type="transmembrane region" description="Helical" evidence="5">
    <location>
        <begin position="300"/>
        <end position="320"/>
    </location>
</feature>
<dbReference type="Gene3D" id="1.20.1720.10">
    <property type="entry name" value="Multidrug resistance protein D"/>
    <property type="match status" value="1"/>
</dbReference>
<organism evidence="7 8">
    <name type="scientific">Amycolatopsis minnesotensis</name>
    <dbReference type="NCBI Taxonomy" id="337894"/>
    <lineage>
        <taxon>Bacteria</taxon>
        <taxon>Bacillati</taxon>
        <taxon>Actinomycetota</taxon>
        <taxon>Actinomycetes</taxon>
        <taxon>Pseudonocardiales</taxon>
        <taxon>Pseudonocardiaceae</taxon>
        <taxon>Amycolatopsis</taxon>
    </lineage>
</organism>
<feature type="transmembrane region" description="Helical" evidence="5">
    <location>
        <begin position="20"/>
        <end position="44"/>
    </location>
</feature>
<evidence type="ECO:0000313" key="8">
    <source>
        <dbReference type="Proteomes" id="UP001501116"/>
    </source>
</evidence>
<dbReference type="InterPro" id="IPR011701">
    <property type="entry name" value="MFS"/>
</dbReference>
<feature type="transmembrane region" description="Helical" evidence="5">
    <location>
        <begin position="87"/>
        <end position="106"/>
    </location>
</feature>
<feature type="transmembrane region" description="Helical" evidence="5">
    <location>
        <begin position="232"/>
        <end position="250"/>
    </location>
</feature>
<keyword evidence="8" id="KW-1185">Reference proteome</keyword>
<comment type="caution">
    <text evidence="7">The sequence shown here is derived from an EMBL/GenBank/DDBJ whole genome shotgun (WGS) entry which is preliminary data.</text>
</comment>
<keyword evidence="3 5" id="KW-1133">Transmembrane helix</keyword>
<dbReference type="PROSITE" id="PS50850">
    <property type="entry name" value="MFS"/>
    <property type="match status" value="1"/>
</dbReference>
<gene>
    <name evidence="7" type="ORF">GCM10009754_52460</name>
</gene>
<accession>A0ABN2RMQ9</accession>
<dbReference type="Proteomes" id="UP001501116">
    <property type="component" value="Unassembled WGS sequence"/>
</dbReference>
<sequence>MSDILPSVGTWRELLGRRYLGAMVVLAGGVALYATNVYLTTSLLPSAIAEIGGERFYAWNTTVFLLTSVASSVLVSRLLSATTSRGAYLVALGAFTAGTVVCALAPHMAVLLVGRAVQGAGGGLVAGLGYAVIRSALPSRLWARGTALISAMWGVGTFAGPVLGGWFANIGAWRWAFAALAAASLLLGALVPKVLAATRPETRREAFPFASLALLSGAALVVSVASLASSPLVGGLGVVAGMGLVAGFAVHERRTPARILPGATYARGSALPWLYATIAPLAIGSTTETFVPLFGQRLAGLGPLVAGFLGAALALGWTLGEIPSAAATRPATVRRVLVAGPVVLTAGLALTAALQEGSAWLWAVALLIAGSGIGMAWPHLATSAMRSVGSGAASGSDSGSASGSEGDKASAAINTVQLVANAFGASLTGLLVNLGGEDTLRSARYLFWGFAALAILAVATSRRGAHRSHPDDV</sequence>
<keyword evidence="2 5" id="KW-0812">Transmembrane</keyword>
<feature type="transmembrane region" description="Helical" evidence="5">
    <location>
        <begin position="56"/>
        <end position="75"/>
    </location>
</feature>
<evidence type="ECO:0000256" key="4">
    <source>
        <dbReference type="ARBA" id="ARBA00023136"/>
    </source>
</evidence>
<feature type="transmembrane region" description="Helical" evidence="5">
    <location>
        <begin position="442"/>
        <end position="459"/>
    </location>
</feature>
<dbReference type="RefSeq" id="WP_344424221.1">
    <property type="nucleotide sequence ID" value="NZ_BAAANN010000022.1"/>
</dbReference>
<feature type="transmembrane region" description="Helical" evidence="5">
    <location>
        <begin position="207"/>
        <end position="226"/>
    </location>
</feature>
<protein>
    <submittedName>
        <fullName evidence="7">MFS transporter</fullName>
    </submittedName>
</protein>
<evidence type="ECO:0000313" key="7">
    <source>
        <dbReference type="EMBL" id="GAA1971663.1"/>
    </source>
</evidence>